<name>A0A2P1DV04_CUPNE</name>
<dbReference type="AlphaFoldDB" id="A0A2P1DV04"/>
<dbReference type="InterPro" id="IPR010982">
    <property type="entry name" value="Lambda_DNA-bd_dom_sf"/>
</dbReference>
<feature type="region of interest" description="Disordered" evidence="1">
    <location>
        <begin position="86"/>
        <end position="108"/>
    </location>
</feature>
<dbReference type="Gene3D" id="1.10.260.40">
    <property type="entry name" value="lambda repressor-like DNA-binding domains"/>
    <property type="match status" value="1"/>
</dbReference>
<dbReference type="Proteomes" id="UP000189627">
    <property type="component" value="Chromosome 2"/>
</dbReference>
<feature type="domain" description="HTH cro/C1-type" evidence="2">
    <location>
        <begin position="20"/>
        <end position="72"/>
    </location>
</feature>
<dbReference type="GO" id="GO:0003677">
    <property type="term" value="F:DNA binding"/>
    <property type="evidence" value="ECO:0007669"/>
    <property type="project" value="InterPro"/>
</dbReference>
<gene>
    <name evidence="3" type="ORF">BJN34_0255</name>
</gene>
<accession>A0A2P1DV04</accession>
<dbReference type="EMBL" id="CP017758">
    <property type="protein sequence ID" value="AVK72232.1"/>
    <property type="molecule type" value="Genomic_DNA"/>
</dbReference>
<reference evidence="4" key="1">
    <citation type="submission" date="2017-02" db="EMBL/GenBank/DDBJ databases">
        <title>Complete genome sequence of Cupriavidus necator strain NH9, a 3-chlorobenzoate degrader.</title>
        <authorList>
            <person name="Moriuchi R."/>
            <person name="Dohra H."/>
            <person name="Ogawa N."/>
        </authorList>
    </citation>
    <scope>NUCLEOTIDE SEQUENCE [LARGE SCALE GENOMIC DNA]</scope>
    <source>
        <strain evidence="4">NH9</strain>
    </source>
</reference>
<dbReference type="KEGG" id="cuh:BJN34_0255"/>
<organism evidence="3 4">
    <name type="scientific">Cupriavidus necator</name>
    <name type="common">Alcaligenes eutrophus</name>
    <name type="synonym">Ralstonia eutropha</name>
    <dbReference type="NCBI Taxonomy" id="106590"/>
    <lineage>
        <taxon>Bacteria</taxon>
        <taxon>Pseudomonadati</taxon>
        <taxon>Pseudomonadota</taxon>
        <taxon>Betaproteobacteria</taxon>
        <taxon>Burkholderiales</taxon>
        <taxon>Burkholderiaceae</taxon>
        <taxon>Cupriavidus</taxon>
    </lineage>
</organism>
<dbReference type="PROSITE" id="PS50943">
    <property type="entry name" value="HTH_CROC1"/>
    <property type="match status" value="1"/>
</dbReference>
<evidence type="ECO:0000256" key="1">
    <source>
        <dbReference type="SAM" id="MobiDB-lite"/>
    </source>
</evidence>
<dbReference type="CDD" id="cd00093">
    <property type="entry name" value="HTH_XRE"/>
    <property type="match status" value="1"/>
</dbReference>
<evidence type="ECO:0000259" key="2">
    <source>
        <dbReference type="PROSITE" id="PS50943"/>
    </source>
</evidence>
<dbReference type="InterPro" id="IPR001387">
    <property type="entry name" value="Cro/C1-type_HTH"/>
</dbReference>
<evidence type="ECO:0000313" key="4">
    <source>
        <dbReference type="Proteomes" id="UP000189627"/>
    </source>
</evidence>
<dbReference type="Pfam" id="PF01381">
    <property type="entry name" value="HTH_3"/>
    <property type="match status" value="1"/>
</dbReference>
<dbReference type="OrthoDB" id="122879at2"/>
<protein>
    <submittedName>
        <fullName evidence="3">XRE family transcriptional regulator</fullName>
    </submittedName>
</protein>
<proteinExistence type="predicted"/>
<dbReference type="SUPFAM" id="SSF47413">
    <property type="entry name" value="lambda repressor-like DNA-binding domains"/>
    <property type="match status" value="1"/>
</dbReference>
<dbReference type="SMART" id="SM00530">
    <property type="entry name" value="HTH_XRE"/>
    <property type="match status" value="1"/>
</dbReference>
<sequence>MDPSRSYTLEELECEVGCSLRRLRINRNLEQAVLAKRAGVSVRALRNLELGNGSTLHTFISVVRALGRQGWFGTIGPVATINPLMLTRTAEPRQRASKPRSRSKNESE</sequence>
<evidence type="ECO:0000313" key="3">
    <source>
        <dbReference type="EMBL" id="AVK72232.1"/>
    </source>
</evidence>